<evidence type="ECO:0000256" key="2">
    <source>
        <dbReference type="SAM" id="Phobius"/>
    </source>
</evidence>
<evidence type="ECO:0000313" key="3">
    <source>
        <dbReference type="EMBL" id="KAF1940622.1"/>
    </source>
</evidence>
<feature type="compositionally biased region" description="Low complexity" evidence="1">
    <location>
        <begin position="68"/>
        <end position="77"/>
    </location>
</feature>
<dbReference type="OrthoDB" id="3778561at2759"/>
<feature type="compositionally biased region" description="Acidic residues" evidence="1">
    <location>
        <begin position="78"/>
        <end position="101"/>
    </location>
</feature>
<gene>
    <name evidence="3" type="ORF">EJ02DRAFT_318720</name>
</gene>
<feature type="region of interest" description="Disordered" evidence="1">
    <location>
        <begin position="68"/>
        <end position="104"/>
    </location>
</feature>
<evidence type="ECO:0000256" key="1">
    <source>
        <dbReference type="SAM" id="MobiDB-lite"/>
    </source>
</evidence>
<accession>A0A6A5SLB9</accession>
<name>A0A6A5SLB9_9PLEO</name>
<keyword evidence="4" id="KW-1185">Reference proteome</keyword>
<keyword evidence="2" id="KW-1133">Transmembrane helix</keyword>
<feature type="transmembrane region" description="Helical" evidence="2">
    <location>
        <begin position="135"/>
        <end position="154"/>
    </location>
</feature>
<proteinExistence type="predicted"/>
<reference evidence="3" key="1">
    <citation type="journal article" date="2020" name="Stud. Mycol.">
        <title>101 Dothideomycetes genomes: a test case for predicting lifestyles and emergence of pathogens.</title>
        <authorList>
            <person name="Haridas S."/>
            <person name="Albert R."/>
            <person name="Binder M."/>
            <person name="Bloem J."/>
            <person name="Labutti K."/>
            <person name="Salamov A."/>
            <person name="Andreopoulos B."/>
            <person name="Baker S."/>
            <person name="Barry K."/>
            <person name="Bills G."/>
            <person name="Bluhm B."/>
            <person name="Cannon C."/>
            <person name="Castanera R."/>
            <person name="Culley D."/>
            <person name="Daum C."/>
            <person name="Ezra D."/>
            <person name="Gonzalez J."/>
            <person name="Henrissat B."/>
            <person name="Kuo A."/>
            <person name="Liang C."/>
            <person name="Lipzen A."/>
            <person name="Lutzoni F."/>
            <person name="Magnuson J."/>
            <person name="Mondo S."/>
            <person name="Nolan M."/>
            <person name="Ohm R."/>
            <person name="Pangilinan J."/>
            <person name="Park H.-J."/>
            <person name="Ramirez L."/>
            <person name="Alfaro M."/>
            <person name="Sun H."/>
            <person name="Tritt A."/>
            <person name="Yoshinaga Y."/>
            <person name="Zwiers L.-H."/>
            <person name="Turgeon B."/>
            <person name="Goodwin S."/>
            <person name="Spatafora J."/>
            <person name="Crous P."/>
            <person name="Grigoriev I."/>
        </authorList>
    </citation>
    <scope>NUCLEOTIDE SEQUENCE</scope>
    <source>
        <strain evidence="3">CBS 161.51</strain>
    </source>
</reference>
<dbReference type="Proteomes" id="UP000800038">
    <property type="component" value="Unassembled WGS sequence"/>
</dbReference>
<feature type="non-terminal residue" evidence="3">
    <location>
        <position position="155"/>
    </location>
</feature>
<organism evidence="3 4">
    <name type="scientific">Clathrospora elynae</name>
    <dbReference type="NCBI Taxonomy" id="706981"/>
    <lineage>
        <taxon>Eukaryota</taxon>
        <taxon>Fungi</taxon>
        <taxon>Dikarya</taxon>
        <taxon>Ascomycota</taxon>
        <taxon>Pezizomycotina</taxon>
        <taxon>Dothideomycetes</taxon>
        <taxon>Pleosporomycetidae</taxon>
        <taxon>Pleosporales</taxon>
        <taxon>Diademaceae</taxon>
        <taxon>Clathrospora</taxon>
    </lineage>
</organism>
<sequence length="155" mass="17773">LDYHTFSRWRGLAELLQELSKDGIVVDHLWDTSEDMRVSSGDWDARVRPGWKVDVLCGANTNELSRSSVYDRCSSSENNDDSDSDSDEDGGDDMSESEDNSDAVRRERPWWFARWKERVERGTPMRGKVEQEPSFIMMLIWATSMMLCAGVVNLV</sequence>
<protein>
    <submittedName>
        <fullName evidence="3">Uncharacterized protein</fullName>
    </submittedName>
</protein>
<evidence type="ECO:0000313" key="4">
    <source>
        <dbReference type="Proteomes" id="UP000800038"/>
    </source>
</evidence>
<feature type="non-terminal residue" evidence="3">
    <location>
        <position position="1"/>
    </location>
</feature>
<dbReference type="AlphaFoldDB" id="A0A6A5SLB9"/>
<keyword evidence="2" id="KW-0472">Membrane</keyword>
<dbReference type="EMBL" id="ML976060">
    <property type="protein sequence ID" value="KAF1940622.1"/>
    <property type="molecule type" value="Genomic_DNA"/>
</dbReference>
<keyword evidence="2" id="KW-0812">Transmembrane</keyword>